<dbReference type="Proteomes" id="UP000692954">
    <property type="component" value="Unassembled WGS sequence"/>
</dbReference>
<sequence>MLLPASIKYPSTKILTQKCGGILILHMSIRNYQQHNLLFE</sequence>
<gene>
    <name evidence="1" type="ORF">PSON_ATCC_30995.1.T0280060</name>
</gene>
<proteinExistence type="predicted"/>
<dbReference type="EMBL" id="CAJJDN010000028">
    <property type="protein sequence ID" value="CAD8071439.1"/>
    <property type="molecule type" value="Genomic_DNA"/>
</dbReference>
<keyword evidence="2" id="KW-1185">Reference proteome</keyword>
<dbReference type="AlphaFoldDB" id="A0A8S1LW40"/>
<protein>
    <submittedName>
        <fullName evidence="1">Uncharacterized protein</fullName>
    </submittedName>
</protein>
<reference evidence="1" key="1">
    <citation type="submission" date="2021-01" db="EMBL/GenBank/DDBJ databases">
        <authorList>
            <consortium name="Genoscope - CEA"/>
            <person name="William W."/>
        </authorList>
    </citation>
    <scope>NUCLEOTIDE SEQUENCE</scope>
</reference>
<organism evidence="1 2">
    <name type="scientific">Paramecium sonneborni</name>
    <dbReference type="NCBI Taxonomy" id="65129"/>
    <lineage>
        <taxon>Eukaryota</taxon>
        <taxon>Sar</taxon>
        <taxon>Alveolata</taxon>
        <taxon>Ciliophora</taxon>
        <taxon>Intramacronucleata</taxon>
        <taxon>Oligohymenophorea</taxon>
        <taxon>Peniculida</taxon>
        <taxon>Parameciidae</taxon>
        <taxon>Paramecium</taxon>
    </lineage>
</organism>
<accession>A0A8S1LW40</accession>
<comment type="caution">
    <text evidence="1">The sequence shown here is derived from an EMBL/GenBank/DDBJ whole genome shotgun (WGS) entry which is preliminary data.</text>
</comment>
<evidence type="ECO:0000313" key="2">
    <source>
        <dbReference type="Proteomes" id="UP000692954"/>
    </source>
</evidence>
<evidence type="ECO:0000313" key="1">
    <source>
        <dbReference type="EMBL" id="CAD8071439.1"/>
    </source>
</evidence>
<name>A0A8S1LW40_9CILI</name>